<organism evidence="11 13">
    <name type="scientific">Flagellimonas pelagia</name>
    <dbReference type="NCBI Taxonomy" id="2306998"/>
    <lineage>
        <taxon>Bacteria</taxon>
        <taxon>Pseudomonadati</taxon>
        <taxon>Bacteroidota</taxon>
        <taxon>Flavobacteriia</taxon>
        <taxon>Flavobacteriales</taxon>
        <taxon>Flavobacteriaceae</taxon>
        <taxon>Flagellimonas</taxon>
    </lineage>
</organism>
<dbReference type="Proteomes" id="UP000321621">
    <property type="component" value="Unassembled WGS sequence"/>
</dbReference>
<dbReference type="InterPro" id="IPR039426">
    <property type="entry name" value="TonB-dep_rcpt-like"/>
</dbReference>
<dbReference type="InterPro" id="IPR041700">
    <property type="entry name" value="OMP_b-brl_3"/>
</dbReference>
<dbReference type="GO" id="GO:0009279">
    <property type="term" value="C:cell outer membrane"/>
    <property type="evidence" value="ECO:0007669"/>
    <property type="project" value="UniProtKB-SubCell"/>
</dbReference>
<evidence type="ECO:0000256" key="8">
    <source>
        <dbReference type="PROSITE-ProRule" id="PRU01360"/>
    </source>
</evidence>
<evidence type="ECO:0000256" key="2">
    <source>
        <dbReference type="ARBA" id="ARBA00022448"/>
    </source>
</evidence>
<dbReference type="Proteomes" id="UP000266691">
    <property type="component" value="Unassembled WGS sequence"/>
</dbReference>
<comment type="similarity">
    <text evidence="8">Belongs to the TonB-dependent receptor family.</text>
</comment>
<keyword evidence="6 8" id="KW-0472">Membrane</keyword>
<keyword evidence="3 8" id="KW-1134">Transmembrane beta strand</keyword>
<dbReference type="PANTHER" id="PTHR30069">
    <property type="entry name" value="TONB-DEPENDENT OUTER MEMBRANE RECEPTOR"/>
    <property type="match status" value="1"/>
</dbReference>
<keyword evidence="14" id="KW-1185">Reference proteome</keyword>
<evidence type="ECO:0000256" key="5">
    <source>
        <dbReference type="ARBA" id="ARBA00022729"/>
    </source>
</evidence>
<evidence type="ECO:0000259" key="10">
    <source>
        <dbReference type="SMART" id="SM00965"/>
    </source>
</evidence>
<evidence type="ECO:0000256" key="6">
    <source>
        <dbReference type="ARBA" id="ARBA00023136"/>
    </source>
</evidence>
<evidence type="ECO:0000313" key="11">
    <source>
        <dbReference type="EMBL" id="RIV43361.1"/>
    </source>
</evidence>
<dbReference type="InterPro" id="IPR012910">
    <property type="entry name" value="Plug_dom"/>
</dbReference>
<evidence type="ECO:0000256" key="7">
    <source>
        <dbReference type="ARBA" id="ARBA00023237"/>
    </source>
</evidence>
<proteinExistence type="inferred from homology"/>
<dbReference type="AlphaFoldDB" id="A0A3A1NHY1"/>
<dbReference type="SUPFAM" id="SSF49464">
    <property type="entry name" value="Carboxypeptidase regulatory domain-like"/>
    <property type="match status" value="1"/>
</dbReference>
<dbReference type="SUPFAM" id="SSF56935">
    <property type="entry name" value="Porins"/>
    <property type="match status" value="1"/>
</dbReference>
<dbReference type="Gene3D" id="2.60.40.1120">
    <property type="entry name" value="Carboxypeptidase-like, regulatory domain"/>
    <property type="match status" value="1"/>
</dbReference>
<dbReference type="Gene3D" id="2.40.170.20">
    <property type="entry name" value="TonB-dependent receptor, beta-barrel domain"/>
    <property type="match status" value="1"/>
</dbReference>
<evidence type="ECO:0000313" key="12">
    <source>
        <dbReference type="EMBL" id="TXJ92699.1"/>
    </source>
</evidence>
<dbReference type="InterPro" id="IPR037066">
    <property type="entry name" value="Plug_dom_sf"/>
</dbReference>
<dbReference type="Pfam" id="PF13715">
    <property type="entry name" value="CarbopepD_reg_2"/>
    <property type="match status" value="1"/>
</dbReference>
<dbReference type="GO" id="GO:0015344">
    <property type="term" value="F:siderophore uptake transmembrane transporter activity"/>
    <property type="evidence" value="ECO:0007669"/>
    <property type="project" value="TreeGrafter"/>
</dbReference>
<dbReference type="NCBIfam" id="TIGR04056">
    <property type="entry name" value="OMP_RagA_SusC"/>
    <property type="match status" value="1"/>
</dbReference>
<dbReference type="RefSeq" id="WP_119648093.1">
    <property type="nucleotide sequence ID" value="NZ_QXFI01000031.1"/>
</dbReference>
<reference evidence="12 14" key="2">
    <citation type="submission" date="2019-07" db="EMBL/GenBank/DDBJ databases">
        <title>Draft genome of two Muricauda strains isolated from deep sea.</title>
        <authorList>
            <person name="Sun C."/>
        </authorList>
    </citation>
    <scope>NUCLEOTIDE SEQUENCE [LARGE SCALE GENOMIC DNA]</scope>
    <source>
        <strain evidence="12 14">72</strain>
    </source>
</reference>
<feature type="transmembrane region" description="Helical" evidence="9">
    <location>
        <begin position="12"/>
        <end position="32"/>
    </location>
</feature>
<dbReference type="GO" id="GO:0044718">
    <property type="term" value="P:siderophore transmembrane transport"/>
    <property type="evidence" value="ECO:0007669"/>
    <property type="project" value="TreeGrafter"/>
</dbReference>
<keyword evidence="4 8" id="KW-0812">Transmembrane</keyword>
<protein>
    <submittedName>
        <fullName evidence="11">SusC/RagA family TonB-linked outer membrane protein</fullName>
    </submittedName>
</protein>
<dbReference type="InterPro" id="IPR023996">
    <property type="entry name" value="TonB-dep_OMP_SusC/RagA"/>
</dbReference>
<evidence type="ECO:0000313" key="13">
    <source>
        <dbReference type="Proteomes" id="UP000266691"/>
    </source>
</evidence>
<dbReference type="PROSITE" id="PS52016">
    <property type="entry name" value="TONB_DEPENDENT_REC_3"/>
    <property type="match status" value="1"/>
</dbReference>
<dbReference type="InterPro" id="IPR008969">
    <property type="entry name" value="CarboxyPept-like_regulatory"/>
</dbReference>
<evidence type="ECO:0000256" key="4">
    <source>
        <dbReference type="ARBA" id="ARBA00022692"/>
    </source>
</evidence>
<dbReference type="InterPro" id="IPR036942">
    <property type="entry name" value="Beta-barrel_TonB_sf"/>
</dbReference>
<dbReference type="OrthoDB" id="9768177at2"/>
<evidence type="ECO:0000256" key="9">
    <source>
        <dbReference type="SAM" id="Phobius"/>
    </source>
</evidence>
<comment type="caution">
    <text evidence="11">The sequence shown here is derived from an EMBL/GenBank/DDBJ whole genome shotgun (WGS) entry which is preliminary data.</text>
</comment>
<accession>A0A3A1NHY1</accession>
<dbReference type="EMBL" id="VNWK01000031">
    <property type="protein sequence ID" value="TXJ92699.1"/>
    <property type="molecule type" value="Genomic_DNA"/>
</dbReference>
<evidence type="ECO:0000256" key="3">
    <source>
        <dbReference type="ARBA" id="ARBA00022452"/>
    </source>
</evidence>
<dbReference type="SMART" id="SM00965">
    <property type="entry name" value="STN"/>
    <property type="match status" value="1"/>
</dbReference>
<keyword evidence="9" id="KW-1133">Transmembrane helix</keyword>
<dbReference type="PANTHER" id="PTHR30069:SF29">
    <property type="entry name" value="HEMOGLOBIN AND HEMOGLOBIN-HAPTOGLOBIN-BINDING PROTEIN 1-RELATED"/>
    <property type="match status" value="1"/>
</dbReference>
<dbReference type="Gene3D" id="2.170.130.10">
    <property type="entry name" value="TonB-dependent receptor, plug domain"/>
    <property type="match status" value="1"/>
</dbReference>
<name>A0A3A1NHY1_9FLAO</name>
<gene>
    <name evidence="11" type="ORF">D2V05_13130</name>
    <name evidence="12" type="ORF">FQ017_13000</name>
</gene>
<sequence>MKNYIKRTLPCLTNNLSLTVKLTVFLFIVSFFSTHANSYSQKTRLSLAMDNVEIAQVFEQIESVSEFKFFYDNKKIDTHRKVSVSADQKLITEILDQLFQGTNVLYVFNKQQIVLKLRPSLMDDPTKVGYSDAKALQNTISGKVTDANGAPIPGASVIEKGTTNGVAADFDGLYQITVQNPNAILVVSSIGFAKKEVPVGGATVLNVVLQEDTQNLNEVVVTALGIKQETKKLGYSVAQVDADEVNVNRSSNFMNTLQGKVAGVNVSSLSTGPGGSSKVRIRGQSSISGTNNPLIVVNGVPIDNTTFGTSPGSTSTEVGTNSGGVFSDGGDGFSSINPDDIESMTILKGATGAALYGSRAKDGVIMITTKSRGSGDGLGITYNLNVTNHTPLDFTDYQYEYGQGENGVRPTSANPTSGQWSFGERFQPGMTQILFNGLEVPYEPVYDRIKKFYRNGLDVTNSISFAGGNEKGGFNVSLSNLKSEGITPNNEFARSTISLGTTYDLSDKLSFEAHINYSNEKNTNPPNVGQQDNTIPVSLFNLANSMPLDVLEANKFDENGNEYVYSRFRNRTNPYFTLSEQFNNIKRDRIFGNIAIKYDILPWLNAQLRGGQDYWSRAQDYNGYPTGQASRASAPEGFVNGTYTQEARRFRETNVDFLISANKDLSEDLSIGVNVGGNRMKRTLDVNRVDVTDFVIRGLYTVQNGRVKDPSYSLSERAVNSLYGAADISFQDTYFLSATLRNDWFSTLSPENRSILYPSVSASYIVSNAFAEQPDWLTFAKLRVAYAEVGSDTDVPPYSDALFYDINSNFFPNINGDAQPVAGANTSTLPNPDLRPMRTKETEIGLDLRMFDNRVGLDVAVYRKTTIDQIIPAQISNTSGFVSTLINSGESRSDGIEAMLSLNPIRTNDFRWDVNVNTSYNKTKVISLLTDTPGESILVGNHVFNGFLYQVVGEEIGQLAGFGFKRDDQGRQIFGDDGRALRTDEIQYFGSALPKWVGGITNTFKYKDFNFSFLIDFKLGNKMISGTNFNAVRHGLHKMTLPGRDTGVIGDGVNQAGETNTVATESQRYWEVVRSSQIIEPIVYNGGYWKLRQVTLGYDFRKFIPEDSFVRGVTLSFVANNVLLLKKWVDNIDPDSFSYSSDNVSGLESTGVPTTRSMGFNLNLKF</sequence>
<keyword evidence="2 8" id="KW-0813">Transport</keyword>
<feature type="domain" description="Secretin/TonB short N-terminal" evidence="10">
    <location>
        <begin position="67"/>
        <end position="118"/>
    </location>
</feature>
<dbReference type="Pfam" id="PF07715">
    <property type="entry name" value="Plug"/>
    <property type="match status" value="1"/>
</dbReference>
<dbReference type="InterPro" id="IPR023997">
    <property type="entry name" value="TonB-dep_OMP_SusC/RagA_CS"/>
</dbReference>
<evidence type="ECO:0000313" key="14">
    <source>
        <dbReference type="Proteomes" id="UP000321621"/>
    </source>
</evidence>
<keyword evidence="5" id="KW-0732">Signal</keyword>
<dbReference type="Pfam" id="PF07660">
    <property type="entry name" value="STN"/>
    <property type="match status" value="1"/>
</dbReference>
<dbReference type="Pfam" id="PF14905">
    <property type="entry name" value="OMP_b-brl_3"/>
    <property type="match status" value="1"/>
</dbReference>
<dbReference type="NCBIfam" id="TIGR04057">
    <property type="entry name" value="SusC_RagA_signa"/>
    <property type="match status" value="1"/>
</dbReference>
<dbReference type="EMBL" id="QXFI01000031">
    <property type="protein sequence ID" value="RIV43361.1"/>
    <property type="molecule type" value="Genomic_DNA"/>
</dbReference>
<comment type="subcellular location">
    <subcellularLocation>
        <location evidence="1 8">Cell outer membrane</location>
        <topology evidence="1 8">Multi-pass membrane protein</topology>
    </subcellularLocation>
</comment>
<evidence type="ECO:0000256" key="1">
    <source>
        <dbReference type="ARBA" id="ARBA00004571"/>
    </source>
</evidence>
<keyword evidence="7 8" id="KW-0998">Cell outer membrane</keyword>
<dbReference type="InterPro" id="IPR011662">
    <property type="entry name" value="Secretin/TonB_short_N"/>
</dbReference>
<reference evidence="11 13" key="1">
    <citation type="submission" date="2018-08" db="EMBL/GenBank/DDBJ databases">
        <title>Proposal of Muricauda 72 sp.nov. and Muricauda NH166 sp.nov., isolated from seawater.</title>
        <authorList>
            <person name="Cheng H."/>
            <person name="Wu Y.-H."/>
            <person name="Guo L.-L."/>
            <person name="Xu X.-W."/>
        </authorList>
    </citation>
    <scope>NUCLEOTIDE SEQUENCE [LARGE SCALE GENOMIC DNA]</scope>
    <source>
        <strain evidence="11 13">72</strain>
    </source>
</reference>